<gene>
    <name evidence="4" type="ORF">ACFVKH_18755</name>
</gene>
<feature type="transmembrane region" description="Helical" evidence="2">
    <location>
        <begin position="402"/>
        <end position="419"/>
    </location>
</feature>
<evidence type="ECO:0000313" key="5">
    <source>
        <dbReference type="Proteomes" id="UP001600165"/>
    </source>
</evidence>
<feature type="transmembrane region" description="Helical" evidence="2">
    <location>
        <begin position="352"/>
        <end position="369"/>
    </location>
</feature>
<evidence type="ECO:0000256" key="2">
    <source>
        <dbReference type="SAM" id="Phobius"/>
    </source>
</evidence>
<evidence type="ECO:0000256" key="1">
    <source>
        <dbReference type="SAM" id="MobiDB-lite"/>
    </source>
</evidence>
<keyword evidence="5" id="KW-1185">Reference proteome</keyword>
<evidence type="ECO:0000259" key="3">
    <source>
        <dbReference type="SMART" id="SM01080"/>
    </source>
</evidence>
<protein>
    <submittedName>
        <fullName evidence="4">CHASE2 domain-containing protein</fullName>
    </submittedName>
</protein>
<comment type="caution">
    <text evidence="4">The sequence shown here is derived from an EMBL/GenBank/DDBJ whole genome shotgun (WGS) entry which is preliminary data.</text>
</comment>
<dbReference type="Pfam" id="PF05226">
    <property type="entry name" value="CHASE2"/>
    <property type="match status" value="1"/>
</dbReference>
<sequence>MALPPPFKQLRAGLPRLAWTKLAPFLQTACLTSLLLSAAVIGGRSLGLLQGLELAAYDQLIRIRPDRGPDPRLLIVGITENDIQTRREWPIQDQTIADLLAKLLADEPEVIGLDIFRDVPIGSGHVALLRQLHASDRIIPVCKLSSAEDPGIAPPADVAPTAVGFSDIVVDPGGILRRNLLVATPEPFEDVLPLQHRCNGSDVILSFGLQLALRYLAARGIEPQLTETETIQLDSVRLNRFRQGMGGYQQVDDNGYQLLLNYRSAKQVAPQVTLGQVLAGQVKPELIRDRIVLIGLTTPQAKDEFYTPYSGGLQDQQKMPGVLVHAQSVSQILSAVLDGRPLIWAWSNRQEAAWIVGWGLVGGVFAWFIRHPLWFGSGLFLLNGILYGLVFWLFLQGGWIPLIPPALAVLISASGVVLVDRFHHSSYGQAVYRQVKNFLRLNIEIDTVKVERQVSEIAETEYFSQLQQRAKQLRKQRQSPSAKTSAAEPKPAEKRQNPSSEISSDIEE</sequence>
<dbReference type="Proteomes" id="UP001600165">
    <property type="component" value="Unassembled WGS sequence"/>
</dbReference>
<feature type="region of interest" description="Disordered" evidence="1">
    <location>
        <begin position="469"/>
        <end position="508"/>
    </location>
</feature>
<organism evidence="4 5">
    <name type="scientific">Almyronema epifaneia S1</name>
    <dbReference type="NCBI Taxonomy" id="2991925"/>
    <lineage>
        <taxon>Bacteria</taxon>
        <taxon>Bacillati</taxon>
        <taxon>Cyanobacteriota</taxon>
        <taxon>Cyanophyceae</taxon>
        <taxon>Nodosilineales</taxon>
        <taxon>Nodosilineaceae</taxon>
        <taxon>Almyronema</taxon>
        <taxon>Almyronema epifaneia</taxon>
    </lineage>
</organism>
<proteinExistence type="predicted"/>
<dbReference type="RefSeq" id="WP_377967937.1">
    <property type="nucleotide sequence ID" value="NZ_JBHZOL010000105.1"/>
</dbReference>
<accession>A0ABW6IJD0</accession>
<feature type="transmembrane region" description="Helical" evidence="2">
    <location>
        <begin position="375"/>
        <end position="395"/>
    </location>
</feature>
<dbReference type="InterPro" id="IPR007890">
    <property type="entry name" value="CHASE2"/>
</dbReference>
<name>A0ABW6IJD0_9CYAN</name>
<keyword evidence="2" id="KW-1133">Transmembrane helix</keyword>
<keyword evidence="2" id="KW-0472">Membrane</keyword>
<feature type="domain" description="CHASE2" evidence="3">
    <location>
        <begin position="49"/>
        <end position="365"/>
    </location>
</feature>
<keyword evidence="2" id="KW-0812">Transmembrane</keyword>
<evidence type="ECO:0000313" key="4">
    <source>
        <dbReference type="EMBL" id="MFE4108328.1"/>
    </source>
</evidence>
<dbReference type="EMBL" id="JBHZOL010000105">
    <property type="protein sequence ID" value="MFE4108328.1"/>
    <property type="molecule type" value="Genomic_DNA"/>
</dbReference>
<dbReference type="SMART" id="SM01080">
    <property type="entry name" value="CHASE2"/>
    <property type="match status" value="1"/>
</dbReference>
<feature type="compositionally biased region" description="Polar residues" evidence="1">
    <location>
        <begin position="497"/>
        <end position="508"/>
    </location>
</feature>
<reference evidence="4 5" key="1">
    <citation type="submission" date="2024-10" db="EMBL/GenBank/DDBJ databases">
        <authorList>
            <person name="Ratan Roy A."/>
            <person name="Morales Sandoval P.H."/>
            <person name="De Los Santos Villalobos S."/>
            <person name="Chakraborty S."/>
            <person name="Mukherjee J."/>
        </authorList>
    </citation>
    <scope>NUCLEOTIDE SEQUENCE [LARGE SCALE GENOMIC DNA]</scope>
    <source>
        <strain evidence="4 5">S1</strain>
    </source>
</reference>